<accession>A0A9N9N5T7</accession>
<keyword evidence="3" id="KW-1185">Reference proteome</keyword>
<protein>
    <submittedName>
        <fullName evidence="2">9910_t:CDS:1</fullName>
    </submittedName>
</protein>
<dbReference type="Pfam" id="PF13843">
    <property type="entry name" value="DDE_Tnp_1_7"/>
    <property type="match status" value="1"/>
</dbReference>
<reference evidence="2" key="1">
    <citation type="submission" date="2021-06" db="EMBL/GenBank/DDBJ databases">
        <authorList>
            <person name="Kallberg Y."/>
            <person name="Tangrot J."/>
            <person name="Rosling A."/>
        </authorList>
    </citation>
    <scope>NUCLEOTIDE SEQUENCE</scope>
    <source>
        <strain evidence="2">MA453B</strain>
    </source>
</reference>
<dbReference type="PANTHER" id="PTHR46599:SF3">
    <property type="entry name" value="PIGGYBAC TRANSPOSABLE ELEMENT-DERIVED PROTEIN 4"/>
    <property type="match status" value="1"/>
</dbReference>
<evidence type="ECO:0000259" key="1">
    <source>
        <dbReference type="Pfam" id="PF13843"/>
    </source>
</evidence>
<organism evidence="2 3">
    <name type="scientific">Dentiscutata erythropus</name>
    <dbReference type="NCBI Taxonomy" id="1348616"/>
    <lineage>
        <taxon>Eukaryota</taxon>
        <taxon>Fungi</taxon>
        <taxon>Fungi incertae sedis</taxon>
        <taxon>Mucoromycota</taxon>
        <taxon>Glomeromycotina</taxon>
        <taxon>Glomeromycetes</taxon>
        <taxon>Diversisporales</taxon>
        <taxon>Gigasporaceae</taxon>
        <taxon>Dentiscutata</taxon>
    </lineage>
</organism>
<gene>
    <name evidence="2" type="ORF">DERYTH_LOCUS13109</name>
</gene>
<name>A0A9N9N5T7_9GLOM</name>
<evidence type="ECO:0000313" key="3">
    <source>
        <dbReference type="Proteomes" id="UP000789405"/>
    </source>
</evidence>
<sequence length="214" mass="24830">MSMICFQQIKRYLHISDINSEKLYWFDKVEPLMSHVRNISKQMYVPGSNVAIDEMIVWFSGHSKHTFKMKNKSISEGYKIISLCEKGYTYTFVLESHVENNNEIQSIFGLSKTGSLVSYLVMQLSNSRAYNIYMDNYFASMPLFNYLRIKGYGACSTVRTNSAIFSKELKVEKSIRLNWDTLARVVVNNVLIIFWMDNSPVHMLSTIHGIKDNE</sequence>
<proteinExistence type="predicted"/>
<dbReference type="PANTHER" id="PTHR46599">
    <property type="entry name" value="PIGGYBAC TRANSPOSABLE ELEMENT-DERIVED PROTEIN 4"/>
    <property type="match status" value="1"/>
</dbReference>
<dbReference type="AlphaFoldDB" id="A0A9N9N5T7"/>
<feature type="domain" description="PiggyBac transposable element-derived protein" evidence="1">
    <location>
        <begin position="6"/>
        <end position="209"/>
    </location>
</feature>
<dbReference type="Proteomes" id="UP000789405">
    <property type="component" value="Unassembled WGS sequence"/>
</dbReference>
<evidence type="ECO:0000313" key="2">
    <source>
        <dbReference type="EMBL" id="CAG8703026.1"/>
    </source>
</evidence>
<dbReference type="EMBL" id="CAJVPY010008966">
    <property type="protein sequence ID" value="CAG8703026.1"/>
    <property type="molecule type" value="Genomic_DNA"/>
</dbReference>
<comment type="caution">
    <text evidence="2">The sequence shown here is derived from an EMBL/GenBank/DDBJ whole genome shotgun (WGS) entry which is preliminary data.</text>
</comment>
<dbReference type="InterPro" id="IPR029526">
    <property type="entry name" value="PGBD"/>
</dbReference>
<dbReference type="OrthoDB" id="197510at2759"/>